<evidence type="ECO:0000313" key="4">
    <source>
        <dbReference type="Proteomes" id="UP000006727"/>
    </source>
</evidence>
<proteinExistence type="predicted"/>
<dbReference type="SUPFAM" id="SSF63829">
    <property type="entry name" value="Calcium-dependent phosphotriesterase"/>
    <property type="match status" value="1"/>
</dbReference>
<dbReference type="PANTHER" id="PTHR22844:SF387">
    <property type="entry name" value="F3I6.5 PROTEIN"/>
    <property type="match status" value="1"/>
</dbReference>
<dbReference type="Gene3D" id="2.130.10.10">
    <property type="entry name" value="YVTN repeat-like/Quinoprotein amine dehydrogenase"/>
    <property type="match status" value="1"/>
</dbReference>
<dbReference type="Gramene" id="Pp3c25_14860V3.1">
    <property type="protein sequence ID" value="Pp3c25_14860V3.1"/>
    <property type="gene ID" value="Pp3c25_14860"/>
</dbReference>
<dbReference type="InterPro" id="IPR045182">
    <property type="entry name" value="JINGUBANG-like"/>
</dbReference>
<keyword evidence="4" id="KW-1185">Reference proteome</keyword>
<protein>
    <submittedName>
        <fullName evidence="2 3">Uncharacterized protein</fullName>
    </submittedName>
</protein>
<dbReference type="EnsemblPlants" id="Pp3c25_14860V3.1">
    <property type="protein sequence ID" value="Pp3c25_14860V3.1"/>
    <property type="gene ID" value="Pp3c25_14860"/>
</dbReference>
<evidence type="ECO:0000313" key="2">
    <source>
        <dbReference type="EMBL" id="PNR27819.1"/>
    </source>
</evidence>
<reference evidence="3" key="3">
    <citation type="submission" date="2020-12" db="UniProtKB">
        <authorList>
            <consortium name="EnsemblPlants"/>
        </authorList>
    </citation>
    <scope>IDENTIFICATION</scope>
</reference>
<dbReference type="PANTHER" id="PTHR22844">
    <property type="entry name" value="F-BOX AND WD40 DOMAIN PROTEIN"/>
    <property type="match status" value="1"/>
</dbReference>
<reference evidence="2 4" key="2">
    <citation type="journal article" date="2018" name="Plant J.">
        <title>The Physcomitrella patens chromosome-scale assembly reveals moss genome structure and evolution.</title>
        <authorList>
            <person name="Lang D."/>
            <person name="Ullrich K.K."/>
            <person name="Murat F."/>
            <person name="Fuchs J."/>
            <person name="Jenkins J."/>
            <person name="Haas F.B."/>
            <person name="Piednoel M."/>
            <person name="Gundlach H."/>
            <person name="Van Bel M."/>
            <person name="Meyberg R."/>
            <person name="Vives C."/>
            <person name="Morata J."/>
            <person name="Symeonidi A."/>
            <person name="Hiss M."/>
            <person name="Muchero W."/>
            <person name="Kamisugi Y."/>
            <person name="Saleh O."/>
            <person name="Blanc G."/>
            <person name="Decker E.L."/>
            <person name="van Gessel N."/>
            <person name="Grimwood J."/>
            <person name="Hayes R.D."/>
            <person name="Graham S.W."/>
            <person name="Gunter L.E."/>
            <person name="McDaniel S.F."/>
            <person name="Hoernstein S.N.W."/>
            <person name="Larsson A."/>
            <person name="Li F.W."/>
            <person name="Perroud P.F."/>
            <person name="Phillips J."/>
            <person name="Ranjan P."/>
            <person name="Rokshar D.S."/>
            <person name="Rothfels C.J."/>
            <person name="Schneider L."/>
            <person name="Shu S."/>
            <person name="Stevenson D.W."/>
            <person name="Thummler F."/>
            <person name="Tillich M."/>
            <person name="Villarreal Aguilar J.C."/>
            <person name="Widiez T."/>
            <person name="Wong G.K."/>
            <person name="Wymore A."/>
            <person name="Zhang Y."/>
            <person name="Zimmer A.D."/>
            <person name="Quatrano R.S."/>
            <person name="Mayer K.F.X."/>
            <person name="Goodstein D."/>
            <person name="Casacuberta J.M."/>
            <person name="Vandepoele K."/>
            <person name="Reski R."/>
            <person name="Cuming A.C."/>
            <person name="Tuskan G.A."/>
            <person name="Maumus F."/>
            <person name="Salse J."/>
            <person name="Schmutz J."/>
            <person name="Rensing S.A."/>
        </authorList>
    </citation>
    <scope>NUCLEOTIDE SEQUENCE [LARGE SCALE GENOMIC DNA]</scope>
    <source>
        <strain evidence="3 4">cv. Gransden 2004</strain>
    </source>
</reference>
<dbReference type="InterPro" id="IPR015943">
    <property type="entry name" value="WD40/YVTN_repeat-like_dom_sf"/>
</dbReference>
<evidence type="ECO:0000313" key="3">
    <source>
        <dbReference type="EnsemblPlants" id="Pp3c25_14860V3.1"/>
    </source>
</evidence>
<evidence type="ECO:0000256" key="1">
    <source>
        <dbReference type="SAM" id="MobiDB-lite"/>
    </source>
</evidence>
<dbReference type="Proteomes" id="UP000006727">
    <property type="component" value="Chromosome 25"/>
</dbReference>
<organism evidence="2">
    <name type="scientific">Physcomitrium patens</name>
    <name type="common">Spreading-leaved earth moss</name>
    <name type="synonym">Physcomitrella patens</name>
    <dbReference type="NCBI Taxonomy" id="3218"/>
    <lineage>
        <taxon>Eukaryota</taxon>
        <taxon>Viridiplantae</taxon>
        <taxon>Streptophyta</taxon>
        <taxon>Embryophyta</taxon>
        <taxon>Bryophyta</taxon>
        <taxon>Bryophytina</taxon>
        <taxon>Bryopsida</taxon>
        <taxon>Funariidae</taxon>
        <taxon>Funariales</taxon>
        <taxon>Funariaceae</taxon>
        <taxon>Physcomitrium</taxon>
    </lineage>
</organism>
<name>A9SWL3_PHYPA</name>
<dbReference type="EMBL" id="ABEU02000025">
    <property type="protein sequence ID" value="PNR27819.1"/>
    <property type="molecule type" value="Genomic_DNA"/>
</dbReference>
<feature type="region of interest" description="Disordered" evidence="1">
    <location>
        <begin position="347"/>
        <end position="367"/>
    </location>
</feature>
<accession>A9SWL3</accession>
<reference evidence="2 4" key="1">
    <citation type="journal article" date="2008" name="Science">
        <title>The Physcomitrella genome reveals evolutionary insights into the conquest of land by plants.</title>
        <authorList>
            <person name="Rensing S."/>
            <person name="Lang D."/>
            <person name="Zimmer A."/>
            <person name="Terry A."/>
            <person name="Salamov A."/>
            <person name="Shapiro H."/>
            <person name="Nishiyama T."/>
            <person name="Perroud P.-F."/>
            <person name="Lindquist E."/>
            <person name="Kamisugi Y."/>
            <person name="Tanahashi T."/>
            <person name="Sakakibara K."/>
            <person name="Fujita T."/>
            <person name="Oishi K."/>
            <person name="Shin-I T."/>
            <person name="Kuroki Y."/>
            <person name="Toyoda A."/>
            <person name="Suzuki Y."/>
            <person name="Hashimoto A."/>
            <person name="Yamaguchi K."/>
            <person name="Sugano A."/>
            <person name="Kohara Y."/>
            <person name="Fujiyama A."/>
            <person name="Anterola A."/>
            <person name="Aoki S."/>
            <person name="Ashton N."/>
            <person name="Barbazuk W.B."/>
            <person name="Barker E."/>
            <person name="Bennetzen J."/>
            <person name="Bezanilla M."/>
            <person name="Blankenship R."/>
            <person name="Cho S.H."/>
            <person name="Dutcher S."/>
            <person name="Estelle M."/>
            <person name="Fawcett J.A."/>
            <person name="Gundlach H."/>
            <person name="Hanada K."/>
            <person name="Heyl A."/>
            <person name="Hicks K.A."/>
            <person name="Hugh J."/>
            <person name="Lohr M."/>
            <person name="Mayer K."/>
            <person name="Melkozernov A."/>
            <person name="Murata T."/>
            <person name="Nelson D."/>
            <person name="Pils B."/>
            <person name="Prigge M."/>
            <person name="Reiss B."/>
            <person name="Renner T."/>
            <person name="Rombauts S."/>
            <person name="Rushton P."/>
            <person name="Sanderfoot A."/>
            <person name="Schween G."/>
            <person name="Shiu S.-H."/>
            <person name="Stueber K."/>
            <person name="Theodoulou F.L."/>
            <person name="Tu H."/>
            <person name="Van de Peer Y."/>
            <person name="Verrier P.J."/>
            <person name="Waters E."/>
            <person name="Wood A."/>
            <person name="Yang L."/>
            <person name="Cove D."/>
            <person name="Cuming A."/>
            <person name="Hasebe M."/>
            <person name="Lucas S."/>
            <person name="Mishler D.B."/>
            <person name="Reski R."/>
            <person name="Grigoriev I."/>
            <person name="Quatrano R.S."/>
            <person name="Boore J.L."/>
        </authorList>
    </citation>
    <scope>NUCLEOTIDE SEQUENCE [LARGE SCALE GENOMIC DNA]</scope>
    <source>
        <strain evidence="3 4">cv. Gransden 2004</strain>
    </source>
</reference>
<dbReference type="AlphaFoldDB" id="A9SWL3"/>
<sequence length="508" mass="56272">MYTYRMEHDCDEGLDLLSIHPHQDIVSNVVIEEAGSSSLVRAGNLREDNHRLKARRSSEFSRLWTTKENLYSDSDELTTSGAIDRLYPKSCSSSRRSVTDGMCYSRIVRTDNFIPGKDIFEDWARSINVSEDGTLYVIAYKSTRQIINVSVYTSNENFATFAYLDYPQSTYELILGVEEAGCNDMLFIGARPAGADFFEGATSIIAWRDKKFLCVIVSPTPNAMRYYTNISEASSGFLYFGCSDGTIEVWKPHHTPNQGYVFVSHLNGHRAPVHKLVVDKFDTLYSVDVGDESHIRVWRNFVHVATVNLGCESVQTIACTSEGRLYVSTKSGEIMWRGMVDLLPDANQVPGPSKASHGTATNTGGEDALRGTSLHLKQISSPMSSCCKFSFEARVATAAVVHEMAKNSGVDGGGNGPVMLGSEILRPLYRPEGYIITNTCGCTILPGSEVMIMVTTEETFSIQAWYGNVCIAKLNTGLKFNQFQTLDCAKDGTLYGLVNDNIYIWKLV</sequence>
<gene>
    <name evidence="3" type="primary">LOC112277326</name>
    <name evidence="2" type="ORF">PHYPA_029971</name>
</gene>